<keyword evidence="4" id="KW-0349">Heme</keyword>
<name>A0A388SGN8_9BURK</name>
<dbReference type="Proteomes" id="UP000266091">
    <property type="component" value="Unassembled WGS sequence"/>
</dbReference>
<proteinExistence type="predicted"/>
<dbReference type="OrthoDB" id="9154260at2"/>
<evidence type="ECO:0000256" key="7">
    <source>
        <dbReference type="ARBA" id="ARBA00023004"/>
    </source>
</evidence>
<dbReference type="Gene3D" id="1.10.1130.10">
    <property type="entry name" value="Flavocytochrome C3, Chain A"/>
    <property type="match status" value="1"/>
</dbReference>
<keyword evidence="8" id="KW-0732">Signal</keyword>
<keyword evidence="5" id="KW-0479">Metal-binding</keyword>
<dbReference type="GO" id="GO:0030313">
    <property type="term" value="C:cell envelope"/>
    <property type="evidence" value="ECO:0007669"/>
    <property type="project" value="UniProtKB-SubCell"/>
</dbReference>
<dbReference type="EMBL" id="BGZJ01000002">
    <property type="protein sequence ID" value="GBO94600.1"/>
    <property type="molecule type" value="Genomic_DNA"/>
</dbReference>
<feature type="signal peptide" evidence="8">
    <location>
        <begin position="1"/>
        <end position="19"/>
    </location>
</feature>
<dbReference type="Pfam" id="PF14537">
    <property type="entry name" value="Cytochrom_c3_2"/>
    <property type="match status" value="1"/>
</dbReference>
<feature type="chain" id="PRO_5017257359" description="Tetrahaem cytochrome domain-containing protein" evidence="8">
    <location>
        <begin position="20"/>
        <end position="112"/>
    </location>
</feature>
<evidence type="ECO:0000256" key="1">
    <source>
        <dbReference type="ARBA" id="ARBA00001926"/>
    </source>
</evidence>
<evidence type="ECO:0000259" key="9">
    <source>
        <dbReference type="Pfam" id="PF14537"/>
    </source>
</evidence>
<dbReference type="RefSeq" id="WP_116270839.1">
    <property type="nucleotide sequence ID" value="NZ_BGZJ01000002.1"/>
</dbReference>
<feature type="domain" description="Tetrahaem cytochrome" evidence="9">
    <location>
        <begin position="31"/>
        <end position="106"/>
    </location>
</feature>
<reference evidence="10 11" key="1">
    <citation type="journal article" date="2018" name="Int. J. Syst. Evol. Microbiol.">
        <title>Mesosutterella multiformis gen. nov., sp. nov., a member of the family Sutterellaceae and Sutterella megalosphaeroides sp. nov., isolated from human faeces.</title>
        <authorList>
            <person name="Sakamoto M."/>
            <person name="Ikeyama N."/>
            <person name="Kunihiro T."/>
            <person name="Iino T."/>
            <person name="Yuki M."/>
            <person name="Ohkuma M."/>
        </authorList>
    </citation>
    <scope>NUCLEOTIDE SEQUENCE [LARGE SCALE GENOMIC DNA]</scope>
    <source>
        <strain evidence="10 11">4NBBH2</strain>
    </source>
</reference>
<dbReference type="AlphaFoldDB" id="A0A388SGN8"/>
<comment type="subcellular location">
    <subcellularLocation>
        <location evidence="2">Cell envelope</location>
    </subcellularLocation>
</comment>
<gene>
    <name evidence="10" type="ORF">MESMUL_19540</name>
</gene>
<evidence type="ECO:0000256" key="2">
    <source>
        <dbReference type="ARBA" id="ARBA00004196"/>
    </source>
</evidence>
<dbReference type="GO" id="GO:0046872">
    <property type="term" value="F:metal ion binding"/>
    <property type="evidence" value="ECO:0007669"/>
    <property type="project" value="UniProtKB-KW"/>
</dbReference>
<evidence type="ECO:0000256" key="4">
    <source>
        <dbReference type="ARBA" id="ARBA00022617"/>
    </source>
</evidence>
<evidence type="ECO:0000256" key="8">
    <source>
        <dbReference type="SAM" id="SignalP"/>
    </source>
</evidence>
<evidence type="ECO:0000256" key="3">
    <source>
        <dbReference type="ARBA" id="ARBA00022448"/>
    </source>
</evidence>
<organism evidence="10 11">
    <name type="scientific">Mesosutterella multiformis</name>
    <dbReference type="NCBI Taxonomy" id="2259133"/>
    <lineage>
        <taxon>Bacteria</taxon>
        <taxon>Pseudomonadati</taxon>
        <taxon>Pseudomonadota</taxon>
        <taxon>Betaproteobacteria</taxon>
        <taxon>Burkholderiales</taxon>
        <taxon>Sutterellaceae</taxon>
        <taxon>Mesosutterella</taxon>
    </lineage>
</organism>
<accession>A0A388SGN8</accession>
<evidence type="ECO:0000313" key="10">
    <source>
        <dbReference type="EMBL" id="GBO94600.1"/>
    </source>
</evidence>
<sequence length="112" mass="12358">MKNLIVMTLAMLIAGTAAAAGTTDHFLADRHVERGVKCESCHVNGDTSKPVRKAQCLACHKSYEELAKKTANVHPNPHFNHYGERDCTTCHKGHQQSTLSCSQCHKFNLKTP</sequence>
<keyword evidence="3" id="KW-0813">Transport</keyword>
<evidence type="ECO:0000256" key="6">
    <source>
        <dbReference type="ARBA" id="ARBA00022982"/>
    </source>
</evidence>
<comment type="cofactor">
    <cofactor evidence="1">
        <name>heme c</name>
        <dbReference type="ChEBI" id="CHEBI:61717"/>
    </cofactor>
</comment>
<evidence type="ECO:0000256" key="5">
    <source>
        <dbReference type="ARBA" id="ARBA00022723"/>
    </source>
</evidence>
<keyword evidence="7" id="KW-0408">Iron</keyword>
<evidence type="ECO:0000313" key="11">
    <source>
        <dbReference type="Proteomes" id="UP000266091"/>
    </source>
</evidence>
<keyword evidence="6" id="KW-0249">Electron transport</keyword>
<dbReference type="InterPro" id="IPR012286">
    <property type="entry name" value="Tetrahaem_cytochrome"/>
</dbReference>
<dbReference type="SUPFAM" id="SSF48695">
    <property type="entry name" value="Multiheme cytochromes"/>
    <property type="match status" value="1"/>
</dbReference>
<dbReference type="InterPro" id="IPR036280">
    <property type="entry name" value="Multihaem_cyt_sf"/>
</dbReference>
<protein>
    <recommendedName>
        <fullName evidence="9">Tetrahaem cytochrome domain-containing protein</fullName>
    </recommendedName>
</protein>
<keyword evidence="11" id="KW-1185">Reference proteome</keyword>
<comment type="caution">
    <text evidence="10">The sequence shown here is derived from an EMBL/GenBank/DDBJ whole genome shotgun (WGS) entry which is preliminary data.</text>
</comment>